<sequence length="271" mass="30287">MIDPLSWPFRRFERGDTMRRVVFNQKGGVGKSTIVCNLAAISASEGLRTLVIDLDAQANSTRYLLGDAAADAQPGVAGFFETALTFNFRPVDIASFIHATPFDGLDVMPAHPDLDTLHGKLESRYKIYKLRDALNELDTYDAVYIDTPPALNFYTRSALIAVERCLIPFDCDDFSRRALYTLLENVKEIQQDHNAALEVEGIVINQFQPRASLPQRLVNELVDEGLPVLASRLSASVKIRESHQQSTPVIHLEPTHKLAQEFRALHRELAG</sequence>
<dbReference type="PANTHER" id="PTHR13696">
    <property type="entry name" value="P-LOOP CONTAINING NUCLEOSIDE TRIPHOSPHATE HYDROLASE"/>
    <property type="match status" value="1"/>
</dbReference>
<reference evidence="2 3" key="1">
    <citation type="journal article" date="2009" name="J. Bacteriol.">
        <title>The genome of Burkholderia cenocepacia J2315, an epidemic pathogen of cystic fibrosis patients.</title>
        <authorList>
            <person name="Holden M.T."/>
            <person name="Seth-Smith H.M."/>
            <person name="Crossman L.C."/>
            <person name="Sebaihia M."/>
            <person name="Bentley S.D."/>
            <person name="Cerdeno-Tarraga A.M."/>
            <person name="Thomson N.R."/>
            <person name="Bason N."/>
            <person name="Quail M.A."/>
            <person name="Sharp S."/>
            <person name="Cherevach I."/>
            <person name="Churcher C."/>
            <person name="Goodhead I."/>
            <person name="Hauser H."/>
            <person name="Holroyd N."/>
            <person name="Mungall K."/>
            <person name="Scott P."/>
            <person name="Walker D."/>
            <person name="White B."/>
            <person name="Rose H."/>
            <person name="Iversen P."/>
            <person name="Mil-Homens D."/>
            <person name="Rocha E.P."/>
            <person name="Fialho A.M."/>
            <person name="Baldwin A."/>
            <person name="Dowson C."/>
            <person name="Barrell B.G."/>
            <person name="Govan J.R."/>
            <person name="Vandamme P."/>
            <person name="Hart C.A."/>
            <person name="Mahenthiralingam E."/>
            <person name="Parkhill J."/>
        </authorList>
    </citation>
    <scope>NUCLEOTIDE SEQUENCE [LARGE SCALE GENOMIC DNA]</scope>
    <source>
        <strain evidence="3">ATCC BAA-245 / DSM 16553 / LMG 16656 / NCTC 13227 / J2315 / CF5610</strain>
    </source>
</reference>
<dbReference type="Gene3D" id="3.40.50.300">
    <property type="entry name" value="P-loop containing nucleotide triphosphate hydrolases"/>
    <property type="match status" value="1"/>
</dbReference>
<dbReference type="InterPro" id="IPR025669">
    <property type="entry name" value="AAA_dom"/>
</dbReference>
<protein>
    <submittedName>
        <fullName evidence="2">ParA family protein</fullName>
    </submittedName>
</protein>
<dbReference type="Pfam" id="PF13614">
    <property type="entry name" value="AAA_31"/>
    <property type="match status" value="1"/>
</dbReference>
<dbReference type="Proteomes" id="UP000001035">
    <property type="component" value="Chromosome 1"/>
</dbReference>
<dbReference type="HOGENOM" id="CLU_037612_1_4_4"/>
<dbReference type="SUPFAM" id="SSF52540">
    <property type="entry name" value="P-loop containing nucleoside triphosphate hydrolases"/>
    <property type="match status" value="1"/>
</dbReference>
<dbReference type="EMBL" id="AM747720">
    <property type="protein sequence ID" value="CAR51136.1"/>
    <property type="molecule type" value="Genomic_DNA"/>
</dbReference>
<dbReference type="InterPro" id="IPR027417">
    <property type="entry name" value="P-loop_NTPase"/>
</dbReference>
<gene>
    <name evidence="2" type="ORF">BCAL0830</name>
</gene>
<evidence type="ECO:0000313" key="3">
    <source>
        <dbReference type="Proteomes" id="UP000001035"/>
    </source>
</evidence>
<dbReference type="PANTHER" id="PTHR13696:SF52">
    <property type="entry name" value="PARA FAMILY PROTEIN CT_582"/>
    <property type="match status" value="1"/>
</dbReference>
<dbReference type="KEGG" id="bcj:BCAL0830"/>
<dbReference type="CDD" id="cd02042">
    <property type="entry name" value="ParAB_family"/>
    <property type="match status" value="1"/>
</dbReference>
<proteinExistence type="predicted"/>
<evidence type="ECO:0000259" key="1">
    <source>
        <dbReference type="Pfam" id="PF13614"/>
    </source>
</evidence>
<organism evidence="2 3">
    <name type="scientific">Burkholderia cenocepacia (strain ATCC BAA-245 / DSM 16553 / LMG 16656 / NCTC 13227 / J2315 / CF5610)</name>
    <name type="common">Burkholderia cepacia (strain J2315)</name>
    <dbReference type="NCBI Taxonomy" id="216591"/>
    <lineage>
        <taxon>Bacteria</taxon>
        <taxon>Pseudomonadati</taxon>
        <taxon>Pseudomonadota</taxon>
        <taxon>Betaproteobacteria</taxon>
        <taxon>Burkholderiales</taxon>
        <taxon>Burkholderiaceae</taxon>
        <taxon>Burkholderia</taxon>
        <taxon>Burkholderia cepacia complex</taxon>
    </lineage>
</organism>
<dbReference type="InterPro" id="IPR050678">
    <property type="entry name" value="DNA_Partitioning_ATPase"/>
</dbReference>
<accession>B4EAU1</accession>
<dbReference type="eggNOG" id="COG1192">
    <property type="taxonomic scope" value="Bacteria"/>
</dbReference>
<feature type="domain" description="AAA" evidence="1">
    <location>
        <begin position="22"/>
        <end position="198"/>
    </location>
</feature>
<name>B4EAU1_BURCJ</name>
<keyword evidence="3" id="KW-1185">Reference proteome</keyword>
<dbReference type="AlphaFoldDB" id="B4EAU1"/>
<evidence type="ECO:0000313" key="2">
    <source>
        <dbReference type="EMBL" id="CAR51136.1"/>
    </source>
</evidence>